<keyword evidence="2 3" id="KW-1015">Disulfide bond</keyword>
<evidence type="ECO:0000313" key="6">
    <source>
        <dbReference type="Ensembl" id="ENSXETP00000112965"/>
    </source>
</evidence>
<feature type="domain" description="Sushi" evidence="5">
    <location>
        <begin position="298"/>
        <end position="362"/>
    </location>
</feature>
<evidence type="ECO:0000256" key="3">
    <source>
        <dbReference type="PROSITE-ProRule" id="PRU00302"/>
    </source>
</evidence>
<feature type="signal peptide" evidence="4">
    <location>
        <begin position="1"/>
        <end position="27"/>
    </location>
</feature>
<feature type="domain" description="Sushi" evidence="5">
    <location>
        <begin position="89"/>
        <end position="148"/>
    </location>
</feature>
<dbReference type="CDD" id="cd00033">
    <property type="entry name" value="CCP"/>
    <property type="match status" value="6"/>
</dbReference>
<organism evidence="6">
    <name type="scientific">Xenopus tropicalis</name>
    <name type="common">Western clawed frog</name>
    <name type="synonym">Silurana tropicalis</name>
    <dbReference type="NCBI Taxonomy" id="8364"/>
    <lineage>
        <taxon>Eukaryota</taxon>
        <taxon>Metazoa</taxon>
        <taxon>Chordata</taxon>
        <taxon>Craniata</taxon>
        <taxon>Vertebrata</taxon>
        <taxon>Euteleostomi</taxon>
        <taxon>Amphibia</taxon>
        <taxon>Batrachia</taxon>
        <taxon>Anura</taxon>
        <taxon>Pipoidea</taxon>
        <taxon>Pipidae</taxon>
        <taxon>Xenopodinae</taxon>
        <taxon>Xenopus</taxon>
        <taxon>Silurana</taxon>
    </lineage>
</organism>
<dbReference type="PANTHER" id="PTHR45656">
    <property type="entry name" value="PROTEIN CBR-CLEC-78"/>
    <property type="match status" value="1"/>
</dbReference>
<feature type="domain" description="Sushi" evidence="5">
    <location>
        <begin position="27"/>
        <end position="88"/>
    </location>
</feature>
<dbReference type="InterPro" id="IPR000436">
    <property type="entry name" value="Sushi_SCR_CCP_dom"/>
</dbReference>
<reference evidence="6" key="2">
    <citation type="submission" date="2021-03" db="UniProtKB">
        <authorList>
            <consortium name="Ensembl"/>
        </authorList>
    </citation>
    <scope>IDENTIFICATION</scope>
</reference>
<dbReference type="Gene3D" id="2.10.70.10">
    <property type="entry name" value="Complement Module, domain 1"/>
    <property type="match status" value="6"/>
</dbReference>
<dbReference type="SMART" id="SM00032">
    <property type="entry name" value="CCP"/>
    <property type="match status" value="6"/>
</dbReference>
<sequence>MFPYCSIRHVTALFLLYLVSSLAGVEGACDPPPRLSYADAKLDSVNTYENGSKINYDCLPGYRSIPGTIRYVTCLGSTWSNPPTFCEVVKCRNPGEIQNGQIEEPINQSFGSRVVFKCNTGYRMLSKLNYRDCQSNGEWSNDVPKCEAQVCPPPTAITDGDFSPQKDEYSYQDSVTFKCNKDLALVGSTSLFCTAHGNWSSDEPNCKVFTMHSPFNIKNQWALLFYIANQIIETFGECGPPPALLHTVPIDGKSFPVDESVVYSCNKTAGYYEIPGRSRTITCQDDFTWSTVPEFCIRACDSPPRLDFAQLGQEDINKNIYLNGTTVKYDCRPGYKRIPGTDRTISCLDNFTWTAPQSFCQRRSCGHPGEIDNGEFEPTDSEFLFGSTVTYKCNEGKGLTSENAVQLWASVLKKSVNELQKSQR</sequence>
<comment type="caution">
    <text evidence="3">Lacks conserved residue(s) required for the propagation of feature annotation.</text>
</comment>
<accession>A0A803JY50</accession>
<evidence type="ECO:0000256" key="1">
    <source>
        <dbReference type="ARBA" id="ARBA00022737"/>
    </source>
</evidence>
<feature type="chain" id="PRO_5030900924" evidence="4">
    <location>
        <begin position="28"/>
        <end position="424"/>
    </location>
</feature>
<keyword evidence="3" id="KW-0768">Sushi</keyword>
<dbReference type="PANTHER" id="PTHR45656:SF15">
    <property type="entry name" value="SUSHI DOMAIN-CONTAINING PROTEIN"/>
    <property type="match status" value="1"/>
</dbReference>
<dbReference type="Xenbase" id="XB-GENE-6454074">
    <property type="gene designation" value="arc3"/>
</dbReference>
<dbReference type="AlphaFoldDB" id="A0A803JY50"/>
<gene>
    <name evidence="6" type="primary">arc3</name>
</gene>
<keyword evidence="4" id="KW-0732">Signal</keyword>
<reference evidence="6" key="1">
    <citation type="journal article" date="2010" name="Science">
        <title>The genome of the Western clawed frog Xenopus tropicalis.</title>
        <authorList>
            <person name="Hellsten U."/>
            <person name="Harland R.M."/>
            <person name="Gilchrist M.J."/>
            <person name="Hendrix D."/>
            <person name="Jurka J."/>
            <person name="Kapitonov V."/>
            <person name="Ovcharenko I."/>
            <person name="Putnam N.H."/>
            <person name="Shu S."/>
            <person name="Taher L."/>
            <person name="Blitz I.L."/>
            <person name="Blumberg B."/>
            <person name="Dichmann D.S."/>
            <person name="Dubchak I."/>
            <person name="Amaya E."/>
            <person name="Detter J.C."/>
            <person name="Fletcher R."/>
            <person name="Gerhard D.S."/>
            <person name="Goodstein D."/>
            <person name="Graves T."/>
            <person name="Grigoriev I.V."/>
            <person name="Grimwood J."/>
            <person name="Kawashima T."/>
            <person name="Lindquist E."/>
            <person name="Lucas S.M."/>
            <person name="Mead P.E."/>
            <person name="Mitros T."/>
            <person name="Ogino H."/>
            <person name="Ohta Y."/>
            <person name="Poliakov A.V."/>
            <person name="Pollet N."/>
            <person name="Robert J."/>
            <person name="Salamov A."/>
            <person name="Sater A.K."/>
            <person name="Schmutz J."/>
            <person name="Terry A."/>
            <person name="Vize P.D."/>
            <person name="Warren W.C."/>
            <person name="Wells D."/>
            <person name="Wills A."/>
            <person name="Wilson R.K."/>
            <person name="Zimmerman L.B."/>
            <person name="Zorn A.M."/>
            <person name="Grainger R."/>
            <person name="Grammer T."/>
            <person name="Khokha M.K."/>
            <person name="Richardson P.M."/>
            <person name="Rokhsar D.S."/>
        </authorList>
    </citation>
    <scope>NUCLEOTIDE SEQUENCE [LARGE SCALE GENOMIC DNA]</scope>
    <source>
        <strain evidence="6">Nigerian</strain>
    </source>
</reference>
<protein>
    <submittedName>
        <fullName evidence="6">Amphibian RCA protein 3</fullName>
    </submittedName>
</protein>
<evidence type="ECO:0000256" key="4">
    <source>
        <dbReference type="SAM" id="SignalP"/>
    </source>
</evidence>
<dbReference type="Ensembl" id="ENSXETT00000117088">
    <property type="protein sequence ID" value="ENSXETP00000112965"/>
    <property type="gene ID" value="ENSXETG00000017110"/>
</dbReference>
<feature type="disulfide bond" evidence="3">
    <location>
        <begin position="179"/>
        <end position="206"/>
    </location>
</feature>
<dbReference type="PROSITE" id="PS50923">
    <property type="entry name" value="SUSHI"/>
    <property type="match status" value="4"/>
</dbReference>
<evidence type="ECO:0000256" key="2">
    <source>
        <dbReference type="ARBA" id="ARBA00023157"/>
    </source>
</evidence>
<proteinExistence type="predicted"/>
<dbReference type="GeneTree" id="ENSGT00940000154967"/>
<dbReference type="InterPro" id="IPR035976">
    <property type="entry name" value="Sushi/SCR/CCP_sf"/>
</dbReference>
<dbReference type="Pfam" id="PF00084">
    <property type="entry name" value="Sushi"/>
    <property type="match status" value="6"/>
</dbReference>
<dbReference type="Bgee" id="ENSXETG00000017110">
    <property type="expression patterns" value="Expressed in heart and 14 other cell types or tissues"/>
</dbReference>
<evidence type="ECO:0000259" key="5">
    <source>
        <dbReference type="PROSITE" id="PS50923"/>
    </source>
</evidence>
<name>A0A803JY50_XENTR</name>
<feature type="domain" description="Sushi" evidence="5">
    <location>
        <begin position="149"/>
        <end position="208"/>
    </location>
</feature>
<dbReference type="InterPro" id="IPR051277">
    <property type="entry name" value="SEZ6_CSMD_C4BPB_Regulators"/>
</dbReference>
<keyword evidence="1" id="KW-0677">Repeat</keyword>
<dbReference type="SUPFAM" id="SSF57535">
    <property type="entry name" value="Complement control module/SCR domain"/>
    <property type="match status" value="6"/>
</dbReference>